<feature type="domain" description="NADH:flavin oxidoreductase/NADH oxidase N-terminal" evidence="5">
    <location>
        <begin position="26"/>
        <end position="366"/>
    </location>
</feature>
<dbReference type="OrthoDB" id="1663137at2759"/>
<dbReference type="PANTHER" id="PTHR43656:SF5">
    <property type="entry name" value="NADH:FLAVIN OXIDOREDUCTASE_NADH OXIDASE N-TERMINAL DOMAIN-CONTAINING PROTEIN"/>
    <property type="match status" value="1"/>
</dbReference>
<evidence type="ECO:0000256" key="4">
    <source>
        <dbReference type="ARBA" id="ARBA00023002"/>
    </source>
</evidence>
<evidence type="ECO:0000259" key="5">
    <source>
        <dbReference type="Pfam" id="PF00724"/>
    </source>
</evidence>
<evidence type="ECO:0000313" key="6">
    <source>
        <dbReference type="EMBL" id="KZV89147.1"/>
    </source>
</evidence>
<dbReference type="InterPro" id="IPR013785">
    <property type="entry name" value="Aldolase_TIM"/>
</dbReference>
<evidence type="ECO:0000313" key="7">
    <source>
        <dbReference type="Proteomes" id="UP000077266"/>
    </source>
</evidence>
<sequence>MPVDMTAHAHGGDILSQPVQLPYSGKTAKNRFWKCAMTERLCTFSEMDEVDRGRPTKQYEHLYEVFGNGGAGVIVTGNIMVQRRFIEAKGNAIIALDLQSNDAASFGVVAEAAKRTGSLILGQLCHPGYQASPPGLSERICVSRLPASGKDGDSADPPPTPLTIQQIEELRDAFVYAARILYDAGFDGVQLHAAYGHLFTQFLSAATNSRQDLYGGSFENRCRFLLQVLQGIREAIPDPTFVLSVKLNSSDFIQPESGFSAVEARYIGQQLEVFRVDVLELSGGAYEFPSALKPTEINRQRHSYYERFAEDITASLTRTLVTVNGALRSAARMRQIVESGKGSFVGLARVLCAEPDLPNRIMSGKAEDAKDNKIPSAGYQFLGAIYQLCAIGEDTEASDYSDERTVDSFMATAKWI</sequence>
<dbReference type="GO" id="GO:0010181">
    <property type="term" value="F:FMN binding"/>
    <property type="evidence" value="ECO:0007669"/>
    <property type="project" value="InterPro"/>
</dbReference>
<evidence type="ECO:0000256" key="3">
    <source>
        <dbReference type="ARBA" id="ARBA00022643"/>
    </source>
</evidence>
<dbReference type="InterPro" id="IPR001155">
    <property type="entry name" value="OxRdtase_FMN_N"/>
</dbReference>
<dbReference type="EMBL" id="KV426080">
    <property type="protein sequence ID" value="KZV89147.1"/>
    <property type="molecule type" value="Genomic_DNA"/>
</dbReference>
<keyword evidence="3" id="KW-0288">FMN</keyword>
<dbReference type="InParanoid" id="A0A165FKL4"/>
<dbReference type="STRING" id="1314781.A0A165FKL4"/>
<evidence type="ECO:0000256" key="1">
    <source>
        <dbReference type="ARBA" id="ARBA00005979"/>
    </source>
</evidence>
<gene>
    <name evidence="6" type="ORF">EXIGLDRAFT_678203</name>
</gene>
<dbReference type="Pfam" id="PF00724">
    <property type="entry name" value="Oxidored_FMN"/>
    <property type="match status" value="1"/>
</dbReference>
<protein>
    <submittedName>
        <fullName evidence="6">NADH:flavin oxidoreductase/NADH oxidase-like protein</fullName>
    </submittedName>
</protein>
<organism evidence="6 7">
    <name type="scientific">Exidia glandulosa HHB12029</name>
    <dbReference type="NCBI Taxonomy" id="1314781"/>
    <lineage>
        <taxon>Eukaryota</taxon>
        <taxon>Fungi</taxon>
        <taxon>Dikarya</taxon>
        <taxon>Basidiomycota</taxon>
        <taxon>Agaricomycotina</taxon>
        <taxon>Agaricomycetes</taxon>
        <taxon>Auriculariales</taxon>
        <taxon>Exidiaceae</taxon>
        <taxon>Exidia</taxon>
    </lineage>
</organism>
<dbReference type="Gene3D" id="3.20.20.70">
    <property type="entry name" value="Aldolase class I"/>
    <property type="match status" value="1"/>
</dbReference>
<dbReference type="AlphaFoldDB" id="A0A165FKL4"/>
<comment type="similarity">
    <text evidence="1">Belongs to the NADH:flavin oxidoreductase/NADH oxidase family.</text>
</comment>
<reference evidence="6 7" key="1">
    <citation type="journal article" date="2016" name="Mol. Biol. Evol.">
        <title>Comparative Genomics of Early-Diverging Mushroom-Forming Fungi Provides Insights into the Origins of Lignocellulose Decay Capabilities.</title>
        <authorList>
            <person name="Nagy L.G."/>
            <person name="Riley R."/>
            <person name="Tritt A."/>
            <person name="Adam C."/>
            <person name="Daum C."/>
            <person name="Floudas D."/>
            <person name="Sun H."/>
            <person name="Yadav J.S."/>
            <person name="Pangilinan J."/>
            <person name="Larsson K.H."/>
            <person name="Matsuura K."/>
            <person name="Barry K."/>
            <person name="Labutti K."/>
            <person name="Kuo R."/>
            <person name="Ohm R.A."/>
            <person name="Bhattacharya S.S."/>
            <person name="Shirouzu T."/>
            <person name="Yoshinaga Y."/>
            <person name="Martin F.M."/>
            <person name="Grigoriev I.V."/>
            <person name="Hibbett D.S."/>
        </authorList>
    </citation>
    <scope>NUCLEOTIDE SEQUENCE [LARGE SCALE GENOMIC DNA]</scope>
    <source>
        <strain evidence="6 7">HHB12029</strain>
    </source>
</reference>
<dbReference type="InterPro" id="IPR051799">
    <property type="entry name" value="NADH_flavin_oxidoreductase"/>
</dbReference>
<keyword evidence="4" id="KW-0560">Oxidoreductase</keyword>
<dbReference type="SUPFAM" id="SSF51395">
    <property type="entry name" value="FMN-linked oxidoreductases"/>
    <property type="match status" value="1"/>
</dbReference>
<accession>A0A165FKL4</accession>
<dbReference type="PANTHER" id="PTHR43656">
    <property type="entry name" value="BINDING OXIDOREDUCTASE, PUTATIVE (AFU_ORTHOLOGUE AFUA_2G08260)-RELATED"/>
    <property type="match status" value="1"/>
</dbReference>
<evidence type="ECO:0000256" key="2">
    <source>
        <dbReference type="ARBA" id="ARBA00022630"/>
    </source>
</evidence>
<proteinExistence type="inferred from homology"/>
<dbReference type="Proteomes" id="UP000077266">
    <property type="component" value="Unassembled WGS sequence"/>
</dbReference>
<dbReference type="GO" id="GO:0016491">
    <property type="term" value="F:oxidoreductase activity"/>
    <property type="evidence" value="ECO:0007669"/>
    <property type="project" value="UniProtKB-KW"/>
</dbReference>
<keyword evidence="7" id="KW-1185">Reference proteome</keyword>
<keyword evidence="2" id="KW-0285">Flavoprotein</keyword>
<name>A0A165FKL4_EXIGL</name>